<proteinExistence type="predicted"/>
<sequence length="113" mass="12404">MCAYDSAVAGVVPGARRRIWKPLAMAPPLVFDAVVAPLWLLSGPREMVAALQLMVMVVVVAARKTPLVADCVVIRPARWQWTWPQRFEWHRRRPFVLIEVGFGAGAGAVASAV</sequence>
<protein>
    <submittedName>
        <fullName evidence="1">Uncharacterized protein</fullName>
    </submittedName>
</protein>
<evidence type="ECO:0000313" key="1">
    <source>
        <dbReference type="EMBL" id="VEU40114.1"/>
    </source>
</evidence>
<name>A0A448ZDN0_9STRA</name>
<dbReference type="AlphaFoldDB" id="A0A448ZDN0"/>
<keyword evidence="2" id="KW-1185">Reference proteome</keyword>
<gene>
    <name evidence="1" type="ORF">PSNMU_V1.4_AUG-EV-PASAV3_0069900</name>
</gene>
<dbReference type="EMBL" id="CAACVS010000258">
    <property type="protein sequence ID" value="VEU40114.1"/>
    <property type="molecule type" value="Genomic_DNA"/>
</dbReference>
<evidence type="ECO:0000313" key="2">
    <source>
        <dbReference type="Proteomes" id="UP000291116"/>
    </source>
</evidence>
<accession>A0A448ZDN0</accession>
<dbReference type="Proteomes" id="UP000291116">
    <property type="component" value="Unassembled WGS sequence"/>
</dbReference>
<organism evidence="1 2">
    <name type="scientific">Pseudo-nitzschia multistriata</name>
    <dbReference type="NCBI Taxonomy" id="183589"/>
    <lineage>
        <taxon>Eukaryota</taxon>
        <taxon>Sar</taxon>
        <taxon>Stramenopiles</taxon>
        <taxon>Ochrophyta</taxon>
        <taxon>Bacillariophyta</taxon>
        <taxon>Bacillariophyceae</taxon>
        <taxon>Bacillariophycidae</taxon>
        <taxon>Bacillariales</taxon>
        <taxon>Bacillariaceae</taxon>
        <taxon>Pseudo-nitzschia</taxon>
    </lineage>
</organism>
<reference evidence="1 2" key="1">
    <citation type="submission" date="2019-01" db="EMBL/GenBank/DDBJ databases">
        <authorList>
            <person name="Ferrante I. M."/>
        </authorList>
    </citation>
    <scope>NUCLEOTIDE SEQUENCE [LARGE SCALE GENOMIC DNA]</scope>
    <source>
        <strain evidence="1 2">B856</strain>
    </source>
</reference>